<organism evidence="2 3">
    <name type="scientific">Planococcus chinensis</name>
    <dbReference type="NCBI Taxonomy" id="272917"/>
    <lineage>
        <taxon>Bacteria</taxon>
        <taxon>Bacillati</taxon>
        <taxon>Bacillota</taxon>
        <taxon>Bacilli</taxon>
        <taxon>Bacillales</taxon>
        <taxon>Caryophanaceae</taxon>
        <taxon>Planococcus</taxon>
    </lineage>
</organism>
<keyword evidence="1" id="KW-0472">Membrane</keyword>
<feature type="transmembrane region" description="Helical" evidence="1">
    <location>
        <begin position="28"/>
        <end position="49"/>
    </location>
</feature>
<gene>
    <name evidence="2" type="ORF">ACFSDB_09750</name>
</gene>
<dbReference type="Proteomes" id="UP001597273">
    <property type="component" value="Unassembled WGS sequence"/>
</dbReference>
<keyword evidence="1" id="KW-0812">Transmembrane</keyword>
<reference evidence="3" key="1">
    <citation type="journal article" date="2019" name="Int. J. Syst. Evol. Microbiol.">
        <title>The Global Catalogue of Microorganisms (GCM) 10K type strain sequencing project: providing services to taxonomists for standard genome sequencing and annotation.</title>
        <authorList>
            <consortium name="The Broad Institute Genomics Platform"/>
            <consortium name="The Broad Institute Genome Sequencing Center for Infectious Disease"/>
            <person name="Wu L."/>
            <person name="Ma J."/>
        </authorList>
    </citation>
    <scope>NUCLEOTIDE SEQUENCE [LARGE SCALE GENOMIC DNA]</scope>
    <source>
        <strain evidence="3">CGMCC 1.15475</strain>
    </source>
</reference>
<evidence type="ECO:0000313" key="2">
    <source>
        <dbReference type="EMBL" id="MFD1863217.1"/>
    </source>
</evidence>
<dbReference type="EMBL" id="JBHUFW010000005">
    <property type="protein sequence ID" value="MFD1863217.1"/>
    <property type="molecule type" value="Genomic_DNA"/>
</dbReference>
<keyword evidence="3" id="KW-1185">Reference proteome</keyword>
<evidence type="ECO:0000256" key="1">
    <source>
        <dbReference type="SAM" id="Phobius"/>
    </source>
</evidence>
<protein>
    <recommendedName>
        <fullName evidence="4">Exosortase</fullName>
    </recommendedName>
</protein>
<keyword evidence="1" id="KW-1133">Transmembrane helix</keyword>
<name>A0ABW4QHZ4_9BACL</name>
<comment type="caution">
    <text evidence="2">The sequence shown here is derived from an EMBL/GenBank/DDBJ whole genome shotgun (WGS) entry which is preliminary data.</text>
</comment>
<accession>A0ABW4QHZ4</accession>
<proteinExistence type="predicted"/>
<dbReference type="RefSeq" id="WP_204892109.1">
    <property type="nucleotide sequence ID" value="NZ_JBHUFW010000005.1"/>
</dbReference>
<evidence type="ECO:0000313" key="3">
    <source>
        <dbReference type="Proteomes" id="UP001597273"/>
    </source>
</evidence>
<evidence type="ECO:0008006" key="4">
    <source>
        <dbReference type="Google" id="ProtNLM"/>
    </source>
</evidence>
<sequence length="53" mass="5943">MVLVIILALIGIIGIIYGMAKNNRRIVMASIVGMIVLTILLLVYMYLYAQNPY</sequence>